<evidence type="ECO:0000313" key="1">
    <source>
        <dbReference type="EMBL" id="KMT52984.1"/>
    </source>
</evidence>
<organism evidence="1 2">
    <name type="scientific">Pseudomonas fildesensis</name>
    <dbReference type="NCBI Taxonomy" id="1674920"/>
    <lineage>
        <taxon>Bacteria</taxon>
        <taxon>Pseudomonadati</taxon>
        <taxon>Pseudomonadota</taxon>
        <taxon>Gammaproteobacteria</taxon>
        <taxon>Pseudomonadales</taxon>
        <taxon>Pseudomonadaceae</taxon>
        <taxon>Pseudomonas</taxon>
    </lineage>
</organism>
<comment type="caution">
    <text evidence="1">The sequence shown here is derived from an EMBL/GenBank/DDBJ whole genome shotgun (WGS) entry which is preliminary data.</text>
</comment>
<dbReference type="RefSeq" id="WP_152687681.1">
    <property type="nucleotide sequence ID" value="NZ_LFMW01000020.1"/>
</dbReference>
<sequence>MQPSGRRTNTKIDAQEIVKGCASGVLKGVLKKPWLEMDPSGIQKTKKAAQGRYFGGFQALSGP</sequence>
<gene>
    <name evidence="1" type="ORF">ACR52_24145</name>
</gene>
<proteinExistence type="predicted"/>
<dbReference type="EMBL" id="LFMW01000020">
    <property type="protein sequence ID" value="KMT52984.1"/>
    <property type="molecule type" value="Genomic_DNA"/>
</dbReference>
<dbReference type="AlphaFoldDB" id="A0A0J8FW75"/>
<protein>
    <submittedName>
        <fullName evidence="1">Uncharacterized protein</fullName>
    </submittedName>
</protein>
<dbReference type="Proteomes" id="UP000037551">
    <property type="component" value="Unassembled WGS sequence"/>
</dbReference>
<accession>A0A0J8FW75</accession>
<evidence type="ECO:0000313" key="2">
    <source>
        <dbReference type="Proteomes" id="UP000037551"/>
    </source>
</evidence>
<keyword evidence="2" id="KW-1185">Reference proteome</keyword>
<name>A0A0J8FW75_9PSED</name>
<reference evidence="1 2" key="1">
    <citation type="submission" date="2015-06" db="EMBL/GenBank/DDBJ databases">
        <title>Draft genome sequence of an Antarctic Pseudomonas sp. strain KG01 with full potential for biotechnological applications.</title>
        <authorList>
            <person name="Pavlov M.S."/>
            <person name="Lira F."/>
            <person name="Martinez J.L."/>
            <person name="Marshall S.H."/>
        </authorList>
    </citation>
    <scope>NUCLEOTIDE SEQUENCE [LARGE SCALE GENOMIC DNA]</scope>
    <source>
        <strain evidence="1 2">KG01</strain>
    </source>
</reference>
<dbReference type="PATRIC" id="fig|1674920.3.peg.3247"/>